<organism evidence="2 3">
    <name type="scientific">Pelagomonas calceolata</name>
    <dbReference type="NCBI Taxonomy" id="35677"/>
    <lineage>
        <taxon>Eukaryota</taxon>
        <taxon>Sar</taxon>
        <taxon>Stramenopiles</taxon>
        <taxon>Ochrophyta</taxon>
        <taxon>Pelagophyceae</taxon>
        <taxon>Pelagomonadales</taxon>
        <taxon>Pelagomonadaceae</taxon>
        <taxon>Pelagomonas</taxon>
    </lineage>
</organism>
<evidence type="ECO:0000256" key="1">
    <source>
        <dbReference type="SAM" id="MobiDB-lite"/>
    </source>
</evidence>
<accession>A0A8J2SZH2</accession>
<comment type="caution">
    <text evidence="2">The sequence shown here is derived from an EMBL/GenBank/DDBJ whole genome shotgun (WGS) entry which is preliminary data.</text>
</comment>
<dbReference type="EMBL" id="CAKKNE010000005">
    <property type="protein sequence ID" value="CAH0377027.1"/>
    <property type="molecule type" value="Genomic_DNA"/>
</dbReference>
<protein>
    <submittedName>
        <fullName evidence="2">Uncharacterized protein</fullName>
    </submittedName>
</protein>
<keyword evidence="3" id="KW-1185">Reference proteome</keyword>
<evidence type="ECO:0000313" key="2">
    <source>
        <dbReference type="EMBL" id="CAH0377027.1"/>
    </source>
</evidence>
<feature type="region of interest" description="Disordered" evidence="1">
    <location>
        <begin position="13"/>
        <end position="43"/>
    </location>
</feature>
<dbReference type="AlphaFoldDB" id="A0A8J2SZH2"/>
<dbReference type="Proteomes" id="UP000789595">
    <property type="component" value="Unassembled WGS sequence"/>
</dbReference>
<sequence>MPTATRARHCSLRHANVGHQGRGGSSRIGGQRGRGGSRLRRRSSRPRWWASRIACAVSSGAAELVLGLRTDPGRAQRASRMMLIYVMQSSRHRFCSNDPSRDVTGWRYPTVPRWTPFLERSRAITVRRIFSVFFPKGEEISRRPRLRREHCHGTARLAAGNSAGAGRGSSCVLFDFVGMNDGTAAAVAPFCRAATRRASRREWIYQALTALQGNVPAALAEP</sequence>
<feature type="compositionally biased region" description="Gly residues" evidence="1">
    <location>
        <begin position="20"/>
        <end position="34"/>
    </location>
</feature>
<proteinExistence type="predicted"/>
<name>A0A8J2SZH2_9STRA</name>
<gene>
    <name evidence="2" type="ORF">PECAL_5P16110</name>
</gene>
<evidence type="ECO:0000313" key="3">
    <source>
        <dbReference type="Proteomes" id="UP000789595"/>
    </source>
</evidence>
<reference evidence="2" key="1">
    <citation type="submission" date="2021-11" db="EMBL/GenBank/DDBJ databases">
        <authorList>
            <consortium name="Genoscope - CEA"/>
            <person name="William W."/>
        </authorList>
    </citation>
    <scope>NUCLEOTIDE SEQUENCE</scope>
</reference>